<keyword evidence="2" id="KW-1185">Reference proteome</keyword>
<organism evidence="1 2">
    <name type="scientific">Streptomyces oryzae</name>
    <dbReference type="NCBI Taxonomy" id="1434886"/>
    <lineage>
        <taxon>Bacteria</taxon>
        <taxon>Bacillati</taxon>
        <taxon>Actinomycetota</taxon>
        <taxon>Actinomycetes</taxon>
        <taxon>Kitasatosporales</taxon>
        <taxon>Streptomycetaceae</taxon>
        <taxon>Streptomyces</taxon>
    </lineage>
</organism>
<evidence type="ECO:0000313" key="1">
    <source>
        <dbReference type="EMBL" id="MBO8190959.1"/>
    </source>
</evidence>
<gene>
    <name evidence="1" type="ORF">ITI46_04500</name>
</gene>
<sequence length="107" mass="11653">MSPAESDATDETDETELHQALRNLAEALETMLNLIKADALPTTPEAHRLMGKAITFLDESAERAFETEGPGEILRLATEVNKMVVSARERILDDAVATSPVPDHPDV</sequence>
<protein>
    <submittedName>
        <fullName evidence="1">Uncharacterized protein</fullName>
    </submittedName>
</protein>
<proteinExistence type="predicted"/>
<reference evidence="1 2" key="1">
    <citation type="submission" date="2020-11" db="EMBL/GenBank/DDBJ databases">
        <title>Streptomyces spirodelae sp. nov., isolated from duckweed.</title>
        <authorList>
            <person name="Saimee Y."/>
            <person name="Duangmal K."/>
        </authorList>
    </citation>
    <scope>NUCLEOTIDE SEQUENCE [LARGE SCALE GENOMIC DNA]</scope>
    <source>
        <strain evidence="1 2">S16-07</strain>
    </source>
</reference>
<dbReference type="Proteomes" id="UP001519064">
    <property type="component" value="Unassembled WGS sequence"/>
</dbReference>
<dbReference type="RefSeq" id="WP_209238051.1">
    <property type="nucleotide sequence ID" value="NZ_JADKMA010000013.1"/>
</dbReference>
<evidence type="ECO:0000313" key="2">
    <source>
        <dbReference type="Proteomes" id="UP001519064"/>
    </source>
</evidence>
<dbReference type="EMBL" id="JADKMA010000013">
    <property type="protein sequence ID" value="MBO8190959.1"/>
    <property type="molecule type" value="Genomic_DNA"/>
</dbReference>
<name>A0ABS3X6K1_9ACTN</name>
<comment type="caution">
    <text evidence="1">The sequence shown here is derived from an EMBL/GenBank/DDBJ whole genome shotgun (WGS) entry which is preliminary data.</text>
</comment>
<accession>A0ABS3X6K1</accession>